<organism evidence="1 2">
    <name type="scientific">Entomophthora muscae</name>
    <dbReference type="NCBI Taxonomy" id="34485"/>
    <lineage>
        <taxon>Eukaryota</taxon>
        <taxon>Fungi</taxon>
        <taxon>Fungi incertae sedis</taxon>
        <taxon>Zoopagomycota</taxon>
        <taxon>Entomophthoromycotina</taxon>
        <taxon>Entomophthoromycetes</taxon>
        <taxon>Entomophthorales</taxon>
        <taxon>Entomophthoraceae</taxon>
        <taxon>Entomophthora</taxon>
    </lineage>
</organism>
<name>A0ACC2U436_9FUNG</name>
<sequence length="68" mass="7986">MEEEGKGTGNEPHGQEDQVDEISMGRFWRGVRRVVMSWWFQRSMMMLVVCYILSSLIMITAGKYLRNN</sequence>
<reference evidence="1" key="1">
    <citation type="submission" date="2022-04" db="EMBL/GenBank/DDBJ databases">
        <title>Genome of the entomopathogenic fungus Entomophthora muscae.</title>
        <authorList>
            <person name="Elya C."/>
            <person name="Lovett B.R."/>
            <person name="Lee E."/>
            <person name="Macias A.M."/>
            <person name="Hajek A.E."/>
            <person name="De Bivort B.L."/>
            <person name="Kasson M.T."/>
            <person name="De Fine Licht H.H."/>
            <person name="Stajich J.E."/>
        </authorList>
    </citation>
    <scope>NUCLEOTIDE SEQUENCE</scope>
    <source>
        <strain evidence="1">Berkeley</strain>
    </source>
</reference>
<dbReference type="EMBL" id="QTSX02001468">
    <property type="protein sequence ID" value="KAJ9081590.1"/>
    <property type="molecule type" value="Genomic_DNA"/>
</dbReference>
<evidence type="ECO:0000313" key="1">
    <source>
        <dbReference type="EMBL" id="KAJ9081590.1"/>
    </source>
</evidence>
<dbReference type="Proteomes" id="UP001165960">
    <property type="component" value="Unassembled WGS sequence"/>
</dbReference>
<proteinExistence type="predicted"/>
<protein>
    <submittedName>
        <fullName evidence="1">Uncharacterized protein</fullName>
    </submittedName>
</protein>
<keyword evidence="2" id="KW-1185">Reference proteome</keyword>
<comment type="caution">
    <text evidence="1">The sequence shown here is derived from an EMBL/GenBank/DDBJ whole genome shotgun (WGS) entry which is preliminary data.</text>
</comment>
<evidence type="ECO:0000313" key="2">
    <source>
        <dbReference type="Proteomes" id="UP001165960"/>
    </source>
</evidence>
<gene>
    <name evidence="1" type="ORF">DSO57_1013119</name>
</gene>
<accession>A0ACC2U436</accession>